<dbReference type="AlphaFoldDB" id="A0A8H8A050"/>
<proteinExistence type="predicted"/>
<feature type="non-terminal residue" evidence="3">
    <location>
        <position position="340"/>
    </location>
</feature>
<feature type="domain" description="Retrotransposon gag" evidence="2">
    <location>
        <begin position="94"/>
        <end position="194"/>
    </location>
</feature>
<evidence type="ECO:0000259" key="2">
    <source>
        <dbReference type="Pfam" id="PF03732"/>
    </source>
</evidence>
<dbReference type="EMBL" id="JAEFCI010002007">
    <property type="protein sequence ID" value="KAG5462535.1"/>
    <property type="molecule type" value="Genomic_DNA"/>
</dbReference>
<feature type="region of interest" description="Disordered" evidence="1">
    <location>
        <begin position="282"/>
        <end position="304"/>
    </location>
</feature>
<organism evidence="3 4">
    <name type="scientific">Olpidium bornovanus</name>
    <dbReference type="NCBI Taxonomy" id="278681"/>
    <lineage>
        <taxon>Eukaryota</taxon>
        <taxon>Fungi</taxon>
        <taxon>Fungi incertae sedis</taxon>
        <taxon>Olpidiomycota</taxon>
        <taxon>Olpidiomycotina</taxon>
        <taxon>Olpidiomycetes</taxon>
        <taxon>Olpidiales</taxon>
        <taxon>Olpidiaceae</taxon>
        <taxon>Olpidium</taxon>
    </lineage>
</organism>
<comment type="caution">
    <text evidence="3">The sequence shown here is derived from an EMBL/GenBank/DDBJ whole genome shotgun (WGS) entry which is preliminary data.</text>
</comment>
<sequence>METNRFFKIRLSPREEPTTPVGSPPATGASYPVHVSTASHQSNLDDDWLQEGRGGPASSTGQTPSRSRCSRYIPEQTSSRRRQAELDEKDTLALATQHLDGQAYLVWQSHTREFPRGQSKRWTTWAELRAALTLHFYPRTNLQRTMDELLNLSQRKCRNNFLEKYIEKFNTLLIELPFPRDMALWTMRFHSGLQTESKLRIMTMVPKLHDFNEVQEAARRASRISGTYAKNKPVHRAGATRPSANETKRKKASQHAKEDLQVLQLRKGRAYGPRLLIAEEARKAGEERKAGEARQTRRPKELGIDQRTIDANCLCRGGDNNGAAQATYGRYRTSSINLDS</sequence>
<name>A0A8H8A050_9FUNG</name>
<feature type="region of interest" description="Disordered" evidence="1">
    <location>
        <begin position="1"/>
        <end position="86"/>
    </location>
</feature>
<keyword evidence="4" id="KW-1185">Reference proteome</keyword>
<dbReference type="Proteomes" id="UP000673691">
    <property type="component" value="Unassembled WGS sequence"/>
</dbReference>
<reference evidence="3 4" key="1">
    <citation type="journal article" name="Sci. Rep.">
        <title>Genome-scale phylogenetic analyses confirm Olpidium as the closest living zoosporic fungus to the non-flagellated, terrestrial fungi.</title>
        <authorList>
            <person name="Chang Y."/>
            <person name="Rochon D."/>
            <person name="Sekimoto S."/>
            <person name="Wang Y."/>
            <person name="Chovatia M."/>
            <person name="Sandor L."/>
            <person name="Salamov A."/>
            <person name="Grigoriev I.V."/>
            <person name="Stajich J.E."/>
            <person name="Spatafora J.W."/>
        </authorList>
    </citation>
    <scope>NUCLEOTIDE SEQUENCE [LARGE SCALE GENOMIC DNA]</scope>
    <source>
        <strain evidence="3">S191</strain>
    </source>
</reference>
<gene>
    <name evidence="3" type="ORF">BJ554DRAFT_4740</name>
</gene>
<evidence type="ECO:0000256" key="1">
    <source>
        <dbReference type="SAM" id="MobiDB-lite"/>
    </source>
</evidence>
<feature type="region of interest" description="Disordered" evidence="1">
    <location>
        <begin position="226"/>
        <end position="259"/>
    </location>
</feature>
<evidence type="ECO:0000313" key="4">
    <source>
        <dbReference type="Proteomes" id="UP000673691"/>
    </source>
</evidence>
<accession>A0A8H8A050</accession>
<dbReference type="Pfam" id="PF03732">
    <property type="entry name" value="Retrotrans_gag"/>
    <property type="match status" value="1"/>
</dbReference>
<evidence type="ECO:0000313" key="3">
    <source>
        <dbReference type="EMBL" id="KAG5462535.1"/>
    </source>
</evidence>
<protein>
    <recommendedName>
        <fullName evidence="2">Retrotransposon gag domain-containing protein</fullName>
    </recommendedName>
</protein>
<dbReference type="InterPro" id="IPR005162">
    <property type="entry name" value="Retrotrans_gag_dom"/>
</dbReference>
<feature type="compositionally biased region" description="Polar residues" evidence="1">
    <location>
        <begin position="57"/>
        <end position="67"/>
    </location>
</feature>